<dbReference type="InterPro" id="IPR006047">
    <property type="entry name" value="GH13_cat_dom"/>
</dbReference>
<organism evidence="3 4">
    <name type="scientific">Rubellimicrobium roseum</name>
    <dbReference type="NCBI Taxonomy" id="687525"/>
    <lineage>
        <taxon>Bacteria</taxon>
        <taxon>Pseudomonadati</taxon>
        <taxon>Pseudomonadota</taxon>
        <taxon>Alphaproteobacteria</taxon>
        <taxon>Rhodobacterales</taxon>
        <taxon>Roseobacteraceae</taxon>
        <taxon>Rubellimicrobium</taxon>
    </lineage>
</organism>
<accession>A0A5C4NAV1</accession>
<feature type="domain" description="Glycosyl hydrolase family 13 catalytic" evidence="2">
    <location>
        <begin position="96"/>
        <end position="552"/>
    </location>
</feature>
<dbReference type="SUPFAM" id="SSF51445">
    <property type="entry name" value="(Trans)glycosidases"/>
    <property type="match status" value="1"/>
</dbReference>
<dbReference type="PANTHER" id="PTHR10357:SF213">
    <property type="entry name" value="ALPHA AMYLASE CATALYTIC REGION"/>
    <property type="match status" value="1"/>
</dbReference>
<dbReference type="SMART" id="SM00642">
    <property type="entry name" value="Aamy"/>
    <property type="match status" value="1"/>
</dbReference>
<dbReference type="GO" id="GO:0047669">
    <property type="term" value="F:amylosucrase activity"/>
    <property type="evidence" value="ECO:0007669"/>
    <property type="project" value="InterPro"/>
</dbReference>
<dbReference type="SUPFAM" id="SSF51011">
    <property type="entry name" value="Glycosyl hydrolase domain"/>
    <property type="match status" value="1"/>
</dbReference>
<dbReference type="Pfam" id="PF00128">
    <property type="entry name" value="Alpha-amylase"/>
    <property type="match status" value="1"/>
</dbReference>
<feature type="compositionally biased region" description="Low complexity" evidence="1">
    <location>
        <begin position="1"/>
        <end position="20"/>
    </location>
</feature>
<evidence type="ECO:0000256" key="1">
    <source>
        <dbReference type="SAM" id="MobiDB-lite"/>
    </source>
</evidence>
<evidence type="ECO:0000259" key="2">
    <source>
        <dbReference type="SMART" id="SM00642"/>
    </source>
</evidence>
<feature type="region of interest" description="Disordered" evidence="1">
    <location>
        <begin position="1"/>
        <end position="23"/>
    </location>
</feature>
<dbReference type="Gene3D" id="3.20.20.80">
    <property type="entry name" value="Glycosidases"/>
    <property type="match status" value="1"/>
</dbReference>
<dbReference type="EMBL" id="VDFV01000020">
    <property type="protein sequence ID" value="TNC69828.1"/>
    <property type="molecule type" value="Genomic_DNA"/>
</dbReference>
<dbReference type="Gene3D" id="3.90.400.10">
    <property type="entry name" value="Oligo-1,6-glucosidase, Domain 2"/>
    <property type="match status" value="1"/>
</dbReference>
<dbReference type="InterPro" id="IPR045857">
    <property type="entry name" value="O16G_dom_2"/>
</dbReference>
<protein>
    <submittedName>
        <fullName evidence="3">Alpha-amylase</fullName>
    </submittedName>
</protein>
<evidence type="ECO:0000313" key="4">
    <source>
        <dbReference type="Proteomes" id="UP000305709"/>
    </source>
</evidence>
<dbReference type="InterPro" id="IPR013780">
    <property type="entry name" value="Glyco_hydro_b"/>
</dbReference>
<dbReference type="InterPro" id="IPR044077">
    <property type="entry name" value="Amylosucrase"/>
</dbReference>
<dbReference type="AlphaFoldDB" id="A0A5C4NAV1"/>
<dbReference type="InterPro" id="IPR017853">
    <property type="entry name" value="GH"/>
</dbReference>
<dbReference type="CDD" id="cd11324">
    <property type="entry name" value="AmyAc_Amylosucrase"/>
    <property type="match status" value="1"/>
</dbReference>
<reference evidence="3 4" key="1">
    <citation type="submission" date="2019-06" db="EMBL/GenBank/DDBJ databases">
        <authorList>
            <person name="Jiang L."/>
        </authorList>
    </citation>
    <scope>NUCLEOTIDE SEQUENCE [LARGE SCALE GENOMIC DNA]</scope>
    <source>
        <strain evidence="3 4">YIM 48858</strain>
    </source>
</reference>
<dbReference type="Gene3D" id="2.60.40.1180">
    <property type="entry name" value="Golgi alpha-mannosidase II"/>
    <property type="match status" value="1"/>
</dbReference>
<evidence type="ECO:0000313" key="3">
    <source>
        <dbReference type="EMBL" id="TNC69828.1"/>
    </source>
</evidence>
<dbReference type="InterPro" id="IPR055218">
    <property type="entry name" value="Amylosucrase_C"/>
</dbReference>
<gene>
    <name evidence="3" type="ORF">FHG71_13500</name>
</gene>
<dbReference type="OrthoDB" id="9805159at2"/>
<dbReference type="Gene3D" id="1.10.1740.10">
    <property type="match status" value="1"/>
</dbReference>
<sequence length="640" mass="71478">MARSTTAPHGPATPRRAAGPAPDPLFPLRWRRALRDLRGPLARLYGEAHDVPALLDRIRRIAEAASVARPEDLRALDLRRDVDPEWFLSQEMVAYVAYPDRFCGTLADLPRTIPYLRDLGVTYLHLMPCLLPRPGQSDGGYAVMDYRRIDPKVGTMEDFEQAARALRQEGISVCLDLVLNHTAKEHSWAEKAKAGDPFHQAFYLMFDDDRLPRAYEETLIDIFPDQAPGSFTFYPDLNKWVWTTFNEYQWDLNWANPEVFLAVLDTILHLANKGVEVFRLDAVAFMWKRLGTPCQNLPEVHDILQAIVQATRASAPAVIHKAEAIVGPRDLVPYLGQGGKSGKVAQLAYHNNLMVQFWSSLASRDTRLMTHVLQTHFPERFSRASFATYIRCHDDIGWAITEEDAAQVPHLLAHAHRNFLADFYNGSFPGSFARGADFQSNAETGDRRTNGSFASLAGLEQALEAGDPGLIDHAVARVLLGHALIASFGGLPLLYMGDELGLLNDPSYREDPDLAPDGRWMHRPRMPWDLAQSPAGPSARILAGTKAILAARKRLDALAGQIRTRILDTGHPALFAFLRADEQDPVTCVFNFTEREQRIAAWALRLEGPVVDALSGHPLDWEGDTLRVAPYAALWLRRAG</sequence>
<comment type="caution">
    <text evidence="3">The sequence shown here is derived from an EMBL/GenBank/DDBJ whole genome shotgun (WGS) entry which is preliminary data.</text>
</comment>
<dbReference type="Proteomes" id="UP000305709">
    <property type="component" value="Unassembled WGS sequence"/>
</dbReference>
<name>A0A5C4NAV1_9RHOB</name>
<keyword evidence="4" id="KW-1185">Reference proteome</keyword>
<dbReference type="Pfam" id="PF22582">
    <property type="entry name" value="Amylosucrase_C-like"/>
    <property type="match status" value="1"/>
</dbReference>
<dbReference type="PANTHER" id="PTHR10357">
    <property type="entry name" value="ALPHA-AMYLASE FAMILY MEMBER"/>
    <property type="match status" value="1"/>
</dbReference>
<dbReference type="RefSeq" id="WP_139082218.1">
    <property type="nucleotide sequence ID" value="NZ_VDFV01000020.1"/>
</dbReference>
<proteinExistence type="predicted"/>
<dbReference type="GO" id="GO:0005975">
    <property type="term" value="P:carbohydrate metabolic process"/>
    <property type="evidence" value="ECO:0007669"/>
    <property type="project" value="InterPro"/>
</dbReference>